<gene>
    <name evidence="3" type="ORF">DILT_LOCUS1621</name>
</gene>
<keyword evidence="4" id="KW-1185">Reference proteome</keyword>
<dbReference type="AlphaFoldDB" id="A0A3P6QVY5"/>
<dbReference type="Proteomes" id="UP000281553">
    <property type="component" value="Unassembled WGS sequence"/>
</dbReference>
<dbReference type="SUPFAM" id="SSF53901">
    <property type="entry name" value="Thiolase-like"/>
    <property type="match status" value="1"/>
</dbReference>
<dbReference type="EMBL" id="UYRU01012227">
    <property type="protein sequence ID" value="VDK47790.1"/>
    <property type="molecule type" value="Genomic_DNA"/>
</dbReference>
<evidence type="ECO:0000313" key="4">
    <source>
        <dbReference type="Proteomes" id="UP000281553"/>
    </source>
</evidence>
<dbReference type="InterPro" id="IPR013746">
    <property type="entry name" value="HMG_CoA_synt_C_dom"/>
</dbReference>
<evidence type="ECO:0000313" key="3">
    <source>
        <dbReference type="EMBL" id="VDK47790.1"/>
    </source>
</evidence>
<accession>A0A3P6QVY5</accession>
<evidence type="ECO:0000256" key="1">
    <source>
        <dbReference type="ARBA" id="ARBA00022679"/>
    </source>
</evidence>
<dbReference type="PANTHER" id="PTHR43323:SF2">
    <property type="entry name" value="HYDROXYMETHYLGLUTARYL-COA SYNTHASE"/>
    <property type="match status" value="1"/>
</dbReference>
<dbReference type="OrthoDB" id="1269963at2759"/>
<organism evidence="3 4">
    <name type="scientific">Dibothriocephalus latus</name>
    <name type="common">Fish tapeworm</name>
    <name type="synonym">Diphyllobothrium latum</name>
    <dbReference type="NCBI Taxonomy" id="60516"/>
    <lineage>
        <taxon>Eukaryota</taxon>
        <taxon>Metazoa</taxon>
        <taxon>Spiralia</taxon>
        <taxon>Lophotrochozoa</taxon>
        <taxon>Platyhelminthes</taxon>
        <taxon>Cestoda</taxon>
        <taxon>Eucestoda</taxon>
        <taxon>Diphyllobothriidea</taxon>
        <taxon>Diphyllobothriidae</taxon>
        <taxon>Dibothriocephalus</taxon>
    </lineage>
</organism>
<dbReference type="Gene3D" id="3.40.47.10">
    <property type="match status" value="1"/>
</dbReference>
<dbReference type="GO" id="GO:0010142">
    <property type="term" value="P:farnesyl diphosphate biosynthetic process, mevalonate pathway"/>
    <property type="evidence" value="ECO:0007669"/>
    <property type="project" value="InterPro"/>
</dbReference>
<dbReference type="InterPro" id="IPR016039">
    <property type="entry name" value="Thiolase-like"/>
</dbReference>
<name>A0A3P6QVY5_DIBLA</name>
<proteinExistence type="predicted"/>
<evidence type="ECO:0000259" key="2">
    <source>
        <dbReference type="Pfam" id="PF08540"/>
    </source>
</evidence>
<sequence>MRHRYDFYKPVMSSVFPEVDGQLSINCYKEALLSCYAQYSSKVEKATGTFLR</sequence>
<reference evidence="3 4" key="1">
    <citation type="submission" date="2018-11" db="EMBL/GenBank/DDBJ databases">
        <authorList>
            <consortium name="Pathogen Informatics"/>
        </authorList>
    </citation>
    <scope>NUCLEOTIDE SEQUENCE [LARGE SCALE GENOMIC DNA]</scope>
</reference>
<dbReference type="PANTHER" id="PTHR43323">
    <property type="entry name" value="3-HYDROXY-3-METHYLGLUTARYL COENZYME A SYNTHASE"/>
    <property type="match status" value="1"/>
</dbReference>
<feature type="domain" description="Hydroxymethylglutaryl-coenzyme A synthase C-terminal" evidence="2">
    <location>
        <begin position="1"/>
        <end position="47"/>
    </location>
</feature>
<keyword evidence="1" id="KW-0808">Transferase</keyword>
<dbReference type="GO" id="GO:0004421">
    <property type="term" value="F:hydroxymethylglutaryl-CoA synthase activity"/>
    <property type="evidence" value="ECO:0007669"/>
    <property type="project" value="InterPro"/>
</dbReference>
<dbReference type="GO" id="GO:0006084">
    <property type="term" value="P:acetyl-CoA metabolic process"/>
    <property type="evidence" value="ECO:0007669"/>
    <property type="project" value="InterPro"/>
</dbReference>
<dbReference type="Pfam" id="PF08540">
    <property type="entry name" value="HMG_CoA_synt_C"/>
    <property type="match status" value="1"/>
</dbReference>
<protein>
    <recommendedName>
        <fullName evidence="2">Hydroxymethylglutaryl-coenzyme A synthase C-terminal domain-containing protein</fullName>
    </recommendedName>
</protein>